<feature type="non-terminal residue" evidence="2">
    <location>
        <position position="1"/>
    </location>
</feature>
<proteinExistence type="predicted"/>
<evidence type="ECO:0000313" key="2">
    <source>
        <dbReference type="EMBL" id="EEQ48478.1"/>
    </source>
</evidence>
<name>C4V4L4_9FIRM</name>
<keyword evidence="3" id="KW-1185">Reference proteome</keyword>
<comment type="caution">
    <text evidence="2">The sequence shown here is derived from an EMBL/GenBank/DDBJ whole genome shotgun (WGS) entry which is preliminary data.</text>
</comment>
<dbReference type="InterPro" id="IPR005546">
    <property type="entry name" value="Autotransporte_beta"/>
</dbReference>
<dbReference type="STRING" id="638302.HMPREF0908_1458"/>
<dbReference type="EMBL" id="ACLA01000020">
    <property type="protein sequence ID" value="EEQ48478.1"/>
    <property type="molecule type" value="Genomic_DNA"/>
</dbReference>
<accession>C4V4L4</accession>
<dbReference type="PROSITE" id="PS51208">
    <property type="entry name" value="AUTOTRANSPORTER"/>
    <property type="match status" value="1"/>
</dbReference>
<sequence>GGAVSGANASATKNKVFVEGGTVTQGVIGGGGSNTAAGNMSENEITITGGTVSGQIVGGYSRNTNSASNKNTVTLGGGTLTGAEVWGSAYYNASNQAQVFANNDAKITGNTLNVQSKGLTVKKVRNFEKFNFKIGDAYSDTMLTLSEAGGFGGISGTPDDVKVKWSNVTADTSGLSAARGDGVQGKNTLTLLQRALSLPLADDLLFDNYTSTATAELDRVYEKKLHTDTNSGTASKVQLELNRFKDGTVTHNGTTTPAEVYGGYTAYDHTERDADGHEVTVGTIAEGNTLEITDVATGTNNLKAYGGYAEGAHGGAVNNHVHVDVQNTNAGVLDSVYGGYAQGASAGAVRGNTVTLDSGIVVDTLAGGYADSANSAGTDHNTVRINGGTVGTYTDPSTSATVTHAAKVYGGYGATATDNTVDFASGKVTGTIYGGYAKTLPSAAAAVKNNVVKLGDNAEVVGDVYGGYADAVPGAGIAAATDNTIDLYKATISGVLYGGAAKDSANNTIANGTGNTLSVRSFGAQAGDVTGVQNLHFYIPAGTTGASAAASGAMLTLNNVTHDLNASGEKDLSSVNIGVALAGNQPTLQVGDEVSLVKAFAGATPVALSPRVPTVNHTTGMQGVSMLYGFDILTRPTSGSTVNNELYAGVTSASINPQTKSLAETRAASLAFMSGGSDLLTDAALTAALDAASTPASGAGQVNGAPKEYHMWAVQSGSSVRLNTGSHVDAKGWNIDLGFAKQRASGRNILTYGPFVEYGKGSYDSYLDDGVHGDGSMDYLGAGFMAKSTNEKGSYVEGSVRAGRVKSDYAGTISGTHVTYDSSSTYYAGHLGVGQEKALHGGNTIETYAKYFFAHQDGDRTTLSNGDVYDFDAADSHRLRVGTRYTTKHGSGSFYTGLAYEYEFSGDAGASYQGYNTPSPSLKGGTGILELGYRFAPKDERVSYGVNLMGMTGKRRGISGGIQINWAF</sequence>
<dbReference type="SUPFAM" id="SSF103515">
    <property type="entry name" value="Autotransporter"/>
    <property type="match status" value="1"/>
</dbReference>
<dbReference type="AlphaFoldDB" id="C4V4L4"/>
<dbReference type="Gene3D" id="2.40.128.130">
    <property type="entry name" value="Autotransporter beta-domain"/>
    <property type="match status" value="1"/>
</dbReference>
<dbReference type="Proteomes" id="UP000005309">
    <property type="component" value="Unassembled WGS sequence"/>
</dbReference>
<feature type="domain" description="Autotransporter" evidence="1">
    <location>
        <begin position="704"/>
        <end position="968"/>
    </location>
</feature>
<protein>
    <submittedName>
        <fullName evidence="2">Outer membrane autotransporter barrel domain protein</fullName>
    </submittedName>
</protein>
<dbReference type="HOGENOM" id="CLU_306022_0_0_9"/>
<dbReference type="InterPro" id="IPR036709">
    <property type="entry name" value="Autotransporte_beta_dom_sf"/>
</dbReference>
<dbReference type="eggNOG" id="COG3468">
    <property type="taxonomic scope" value="Bacteria"/>
</dbReference>
<organism evidence="2 3">
    <name type="scientific">Selenomonas flueggei ATCC 43531</name>
    <dbReference type="NCBI Taxonomy" id="638302"/>
    <lineage>
        <taxon>Bacteria</taxon>
        <taxon>Bacillati</taxon>
        <taxon>Bacillota</taxon>
        <taxon>Negativicutes</taxon>
        <taxon>Selenomonadales</taxon>
        <taxon>Selenomonadaceae</taxon>
        <taxon>Selenomonas</taxon>
    </lineage>
</organism>
<evidence type="ECO:0000259" key="1">
    <source>
        <dbReference type="PROSITE" id="PS51208"/>
    </source>
</evidence>
<gene>
    <name evidence="2" type="ORF">HMPREF0908_1458</name>
</gene>
<reference evidence="2 3" key="1">
    <citation type="submission" date="2009-04" db="EMBL/GenBank/DDBJ databases">
        <authorList>
            <person name="Qin X."/>
            <person name="Bachman B."/>
            <person name="Battles P."/>
            <person name="Bell A."/>
            <person name="Bess C."/>
            <person name="Bickham C."/>
            <person name="Chaboub L."/>
            <person name="Chen D."/>
            <person name="Coyle M."/>
            <person name="Deiros D.R."/>
            <person name="Dinh H."/>
            <person name="Forbes L."/>
            <person name="Fowler G."/>
            <person name="Francisco L."/>
            <person name="Fu Q."/>
            <person name="Gubbala S."/>
            <person name="Hale W."/>
            <person name="Han Y."/>
            <person name="Hemphill L."/>
            <person name="Highlander S.K."/>
            <person name="Hirani K."/>
            <person name="Hogues M."/>
            <person name="Jackson L."/>
            <person name="Jakkamsetti A."/>
            <person name="Javaid M."/>
            <person name="Jiang H."/>
            <person name="Korchina V."/>
            <person name="Kovar C."/>
            <person name="Lara F."/>
            <person name="Lee S."/>
            <person name="Mata R."/>
            <person name="Mathew T."/>
            <person name="Moen C."/>
            <person name="Morales K."/>
            <person name="Munidasa M."/>
            <person name="Nazareth L."/>
            <person name="Ngo R."/>
            <person name="Nguyen L."/>
            <person name="Okwuonu G."/>
            <person name="Ongeri F."/>
            <person name="Patil S."/>
            <person name="Petrosino J."/>
            <person name="Pham C."/>
            <person name="Pham P."/>
            <person name="Pu L.-L."/>
            <person name="Puazo M."/>
            <person name="Raj R."/>
            <person name="Reid J."/>
            <person name="Rouhana J."/>
            <person name="Saada N."/>
            <person name="Shang Y."/>
            <person name="Simmons D."/>
            <person name="Thornton R."/>
            <person name="Warren J."/>
            <person name="Weissenberger G."/>
            <person name="Zhang J."/>
            <person name="Zhang L."/>
            <person name="Zhou C."/>
            <person name="Zhu D."/>
            <person name="Muzny D."/>
            <person name="Worley K."/>
            <person name="Gibbs R."/>
        </authorList>
    </citation>
    <scope>NUCLEOTIDE SEQUENCE [LARGE SCALE GENOMIC DNA]</scope>
    <source>
        <strain evidence="2 3">ATCC 43531</strain>
    </source>
</reference>
<evidence type="ECO:0000313" key="3">
    <source>
        <dbReference type="Proteomes" id="UP000005309"/>
    </source>
</evidence>